<evidence type="ECO:0000256" key="1">
    <source>
        <dbReference type="SAM" id="SignalP"/>
    </source>
</evidence>
<comment type="caution">
    <text evidence="3">The sequence shown here is derived from an EMBL/GenBank/DDBJ whole genome shotgun (WGS) entry which is preliminary data.</text>
</comment>
<evidence type="ECO:0000313" key="4">
    <source>
        <dbReference type="Proteomes" id="UP000015453"/>
    </source>
</evidence>
<organism evidence="3 4">
    <name type="scientific">Genlisea aurea</name>
    <dbReference type="NCBI Taxonomy" id="192259"/>
    <lineage>
        <taxon>Eukaryota</taxon>
        <taxon>Viridiplantae</taxon>
        <taxon>Streptophyta</taxon>
        <taxon>Embryophyta</taxon>
        <taxon>Tracheophyta</taxon>
        <taxon>Spermatophyta</taxon>
        <taxon>Magnoliopsida</taxon>
        <taxon>eudicotyledons</taxon>
        <taxon>Gunneridae</taxon>
        <taxon>Pentapetalae</taxon>
        <taxon>asterids</taxon>
        <taxon>lamiids</taxon>
        <taxon>Lamiales</taxon>
        <taxon>Lentibulariaceae</taxon>
        <taxon>Genlisea</taxon>
    </lineage>
</organism>
<keyword evidence="4" id="KW-1185">Reference proteome</keyword>
<feature type="chain" id="PRO_5004549331" description="SPARK domain-containing protein" evidence="1">
    <location>
        <begin position="21"/>
        <end position="327"/>
    </location>
</feature>
<dbReference type="Pfam" id="PF19160">
    <property type="entry name" value="SPARK"/>
    <property type="match status" value="1"/>
</dbReference>
<dbReference type="OrthoDB" id="764087at2759"/>
<gene>
    <name evidence="3" type="ORF">M569_04371</name>
</gene>
<feature type="signal peptide" evidence="1">
    <location>
        <begin position="1"/>
        <end position="20"/>
    </location>
</feature>
<proteinExistence type="predicted"/>
<feature type="domain" description="SPARK" evidence="2">
    <location>
        <begin position="52"/>
        <end position="237"/>
    </location>
</feature>
<dbReference type="PANTHER" id="PTHR34056">
    <property type="entry name" value="GPI-ANCHORED PROTEIN"/>
    <property type="match status" value="1"/>
</dbReference>
<dbReference type="PANTHER" id="PTHR34056:SF1">
    <property type="entry name" value="GPI-ANCHORED PROTEIN"/>
    <property type="match status" value="1"/>
</dbReference>
<sequence>MAATVVFLAVSSFILLPAFGAQMDPFPATVETQTLQPASSAATIPAFPEQTDASSCPLDLPEELFHSVKSACGGSVEQDPYSRELHRSRCCPVLAAWLYSAYSRTALRAGAGDGRPPQAASYDMPVLPDDSETCVETLEKALGDRDILLRRPNETCDVVYCYCGIRLHPFSCPEAFRVSSPGGELQGGAAVKKMESACSSAAAGGLAGCSQCLNSLYSLNEKKKGTNRTAKMHSRDCELMGLTWLLNKNRTDYIRSVTGVLRAIMIGGGGGDDSYNPTACTLNSDGIPQAVDSSEIDGRSSSTSAVVGYYYLRRLLPLLGVALLLLL</sequence>
<dbReference type="EMBL" id="AUSU01001695">
    <property type="protein sequence ID" value="EPS70389.1"/>
    <property type="molecule type" value="Genomic_DNA"/>
</dbReference>
<dbReference type="AlphaFoldDB" id="S8CT09"/>
<name>S8CT09_9LAMI</name>
<dbReference type="InterPro" id="IPR040376">
    <property type="entry name" value="At4g28100-like"/>
</dbReference>
<dbReference type="Proteomes" id="UP000015453">
    <property type="component" value="Unassembled WGS sequence"/>
</dbReference>
<accession>S8CT09</accession>
<evidence type="ECO:0000259" key="2">
    <source>
        <dbReference type="Pfam" id="PF19160"/>
    </source>
</evidence>
<evidence type="ECO:0000313" key="3">
    <source>
        <dbReference type="EMBL" id="EPS70389.1"/>
    </source>
</evidence>
<protein>
    <recommendedName>
        <fullName evidence="2">SPARK domain-containing protein</fullName>
    </recommendedName>
</protein>
<keyword evidence="1" id="KW-0732">Signal</keyword>
<dbReference type="InterPro" id="IPR043891">
    <property type="entry name" value="SPARK"/>
</dbReference>
<reference evidence="3 4" key="1">
    <citation type="journal article" date="2013" name="BMC Genomics">
        <title>The miniature genome of a carnivorous plant Genlisea aurea contains a low number of genes and short non-coding sequences.</title>
        <authorList>
            <person name="Leushkin E.V."/>
            <person name="Sutormin R.A."/>
            <person name="Nabieva E.R."/>
            <person name="Penin A.A."/>
            <person name="Kondrashov A.S."/>
            <person name="Logacheva M.D."/>
        </authorList>
    </citation>
    <scope>NUCLEOTIDE SEQUENCE [LARGE SCALE GENOMIC DNA]</scope>
</reference>